<evidence type="ECO:0000256" key="1">
    <source>
        <dbReference type="PROSITE-ProRule" id="PRU00339"/>
    </source>
</evidence>
<evidence type="ECO:0000256" key="2">
    <source>
        <dbReference type="SAM" id="MobiDB-lite"/>
    </source>
</evidence>
<evidence type="ECO:0000313" key="3">
    <source>
        <dbReference type="EMBL" id="RZU36920.1"/>
    </source>
</evidence>
<feature type="region of interest" description="Disordered" evidence="2">
    <location>
        <begin position="155"/>
        <end position="176"/>
    </location>
</feature>
<dbReference type="SMART" id="SM00028">
    <property type="entry name" value="TPR"/>
    <property type="match status" value="1"/>
</dbReference>
<organism evidence="3 4">
    <name type="scientific">Fluviicoccus keumensis</name>
    <dbReference type="NCBI Taxonomy" id="1435465"/>
    <lineage>
        <taxon>Bacteria</taxon>
        <taxon>Pseudomonadati</taxon>
        <taxon>Pseudomonadota</taxon>
        <taxon>Gammaproteobacteria</taxon>
        <taxon>Moraxellales</taxon>
        <taxon>Moraxellaceae</taxon>
        <taxon>Fluviicoccus</taxon>
    </lineage>
</organism>
<dbReference type="PROSITE" id="PS51257">
    <property type="entry name" value="PROKAR_LIPOPROTEIN"/>
    <property type="match status" value="1"/>
</dbReference>
<feature type="compositionally biased region" description="Basic and acidic residues" evidence="2">
    <location>
        <begin position="159"/>
        <end position="168"/>
    </location>
</feature>
<dbReference type="OrthoDB" id="9769023at2"/>
<comment type="caution">
    <text evidence="3">The sequence shown here is derived from an EMBL/GenBank/DDBJ whole genome shotgun (WGS) entry which is preliminary data.</text>
</comment>
<dbReference type="EMBL" id="SHKX01000016">
    <property type="protein sequence ID" value="RZU36920.1"/>
    <property type="molecule type" value="Genomic_DNA"/>
</dbReference>
<dbReference type="Gene3D" id="1.25.40.10">
    <property type="entry name" value="Tetratricopeptide repeat domain"/>
    <property type="match status" value="1"/>
</dbReference>
<reference evidence="3 4" key="1">
    <citation type="submission" date="2019-02" db="EMBL/GenBank/DDBJ databases">
        <title>Genomic Encyclopedia of Type Strains, Phase IV (KMG-IV): sequencing the most valuable type-strain genomes for metagenomic binning, comparative biology and taxonomic classification.</title>
        <authorList>
            <person name="Goeker M."/>
        </authorList>
    </citation>
    <scope>NUCLEOTIDE SEQUENCE [LARGE SCALE GENOMIC DNA]</scope>
    <source>
        <strain evidence="3 4">DSM 105135</strain>
    </source>
</reference>
<dbReference type="PROSITE" id="PS50005">
    <property type="entry name" value="TPR"/>
    <property type="match status" value="1"/>
</dbReference>
<keyword evidence="1" id="KW-0802">TPR repeat</keyword>
<name>A0A4Q7YI93_9GAMM</name>
<feature type="repeat" description="TPR" evidence="1">
    <location>
        <begin position="203"/>
        <end position="236"/>
    </location>
</feature>
<protein>
    <submittedName>
        <fullName evidence="3">Uncharacterized protein</fullName>
    </submittedName>
</protein>
<sequence>MPPRLSLWLLMMLALTGCASNSILTPYPLRAGGYTHALATAALPAAVDEARKVKSGRDAALARLEEGRLTQLQGDAAASRAAFAEADRLERREADKAAISASQTANQGLSLVSNDNVITYRLPVHEQIFLHTYQALNYLSANDREGAMVEMRQAQTLQDKARDSHESQEDAEPLPPMAREHYSSQTANLDSLAARTGSASQNAWSLYLAGVLYEAAGQWDDAYIDYKRALALTPEHPVLAQDVARLAARLNRREDFSLLKLPKPAPAAKADEGSVVVLFEEGLVPPRQELFLPFPWPEAWYVLAIPYYPQPWQASAPLRLESGALKQPVLTRPVTDVQALAARALKDRLPALLLRQTLRAQTKHRMQEESADKGGSLLGVLVGAWNLISEQADLRSWLTLPRYTHIARFNLPEGEQEIRLNGVTSVKLTVNRQRLTLLRVVQVDNQYYAASWPL</sequence>
<gene>
    <name evidence="3" type="ORF">EV700_3133</name>
</gene>
<dbReference type="SUPFAM" id="SSF48452">
    <property type="entry name" value="TPR-like"/>
    <property type="match status" value="1"/>
</dbReference>
<evidence type="ECO:0000313" key="4">
    <source>
        <dbReference type="Proteomes" id="UP000292423"/>
    </source>
</evidence>
<dbReference type="InterPro" id="IPR011990">
    <property type="entry name" value="TPR-like_helical_dom_sf"/>
</dbReference>
<dbReference type="AlphaFoldDB" id="A0A4Q7YI93"/>
<dbReference type="RefSeq" id="WP_130415523.1">
    <property type="nucleotide sequence ID" value="NZ_SHKX01000016.1"/>
</dbReference>
<dbReference type="InterPro" id="IPR019734">
    <property type="entry name" value="TPR_rpt"/>
</dbReference>
<dbReference type="Proteomes" id="UP000292423">
    <property type="component" value="Unassembled WGS sequence"/>
</dbReference>
<keyword evidence="4" id="KW-1185">Reference proteome</keyword>
<accession>A0A4Q7YI93</accession>
<proteinExistence type="predicted"/>